<gene>
    <name evidence="2" type="ORF">MNOR_LOCUS29659</name>
</gene>
<evidence type="ECO:0000313" key="2">
    <source>
        <dbReference type="EMBL" id="CAL4145384.1"/>
    </source>
</evidence>
<evidence type="ECO:0000313" key="3">
    <source>
        <dbReference type="Proteomes" id="UP001497623"/>
    </source>
</evidence>
<accession>A0AAV2RZX3</accession>
<keyword evidence="1" id="KW-0472">Membrane</keyword>
<organism evidence="2 3">
    <name type="scientific">Meganyctiphanes norvegica</name>
    <name type="common">Northern krill</name>
    <name type="synonym">Thysanopoda norvegica</name>
    <dbReference type="NCBI Taxonomy" id="48144"/>
    <lineage>
        <taxon>Eukaryota</taxon>
        <taxon>Metazoa</taxon>
        <taxon>Ecdysozoa</taxon>
        <taxon>Arthropoda</taxon>
        <taxon>Crustacea</taxon>
        <taxon>Multicrustacea</taxon>
        <taxon>Malacostraca</taxon>
        <taxon>Eumalacostraca</taxon>
        <taxon>Eucarida</taxon>
        <taxon>Euphausiacea</taxon>
        <taxon>Euphausiidae</taxon>
        <taxon>Meganyctiphanes</taxon>
    </lineage>
</organism>
<dbReference type="Proteomes" id="UP001497623">
    <property type="component" value="Unassembled WGS sequence"/>
</dbReference>
<keyword evidence="1" id="KW-0812">Transmembrane</keyword>
<name>A0AAV2RZX3_MEGNR</name>
<protein>
    <submittedName>
        <fullName evidence="2">Uncharacterized protein</fullName>
    </submittedName>
</protein>
<comment type="caution">
    <text evidence="2">The sequence shown here is derived from an EMBL/GenBank/DDBJ whole genome shotgun (WGS) entry which is preliminary data.</text>
</comment>
<dbReference type="EMBL" id="CAXKWB010034772">
    <property type="protein sequence ID" value="CAL4145384.1"/>
    <property type="molecule type" value="Genomic_DNA"/>
</dbReference>
<feature type="transmembrane region" description="Helical" evidence="1">
    <location>
        <begin position="90"/>
        <end position="110"/>
    </location>
</feature>
<feature type="transmembrane region" description="Helical" evidence="1">
    <location>
        <begin position="63"/>
        <end position="84"/>
    </location>
</feature>
<evidence type="ECO:0000256" key="1">
    <source>
        <dbReference type="SAM" id="Phobius"/>
    </source>
</evidence>
<proteinExistence type="predicted"/>
<reference evidence="2 3" key="1">
    <citation type="submission" date="2024-05" db="EMBL/GenBank/DDBJ databases">
        <authorList>
            <person name="Wallberg A."/>
        </authorList>
    </citation>
    <scope>NUCLEOTIDE SEQUENCE [LARGE SCALE GENOMIC DNA]</scope>
</reference>
<dbReference type="AlphaFoldDB" id="A0AAV2RZX3"/>
<keyword evidence="3" id="KW-1185">Reference proteome</keyword>
<keyword evidence="1" id="KW-1133">Transmembrane helix</keyword>
<sequence>MFLYHLYRTVYINILVNTQKNKYIKGCEWQSRKSSITHQQSGMTHPVTSPLTNMEPVQQRWSLCVPVAICFILFLVGGISMLTGYDHVRAANIVSFAGCMMVFFIFIIIVKQMCLEPKLKETVKTALDPAPAYQKKWRKEYYSNLQETCTSQLNQREEDNQMCELNKIDDHQKDELQAVRIVPKINKCQSTKPGASGKMKLSTLEFQNLGFKEVNVESNILSITANSSSHDHVSNTDETIDLPSYDQAMANEINTSPHT</sequence>